<keyword evidence="4 8" id="KW-0812">Transmembrane</keyword>
<dbReference type="InterPro" id="IPR045122">
    <property type="entry name" value="Csc1-like"/>
</dbReference>
<comment type="similarity">
    <text evidence="2">Belongs to the CSC1 (TC 1.A.17) family.</text>
</comment>
<feature type="compositionally biased region" description="Low complexity" evidence="7">
    <location>
        <begin position="892"/>
        <end position="926"/>
    </location>
</feature>
<dbReference type="PANTHER" id="PTHR13018">
    <property type="entry name" value="PROBABLE MEMBRANE PROTEIN DUF221-RELATED"/>
    <property type="match status" value="1"/>
</dbReference>
<feature type="transmembrane region" description="Helical" evidence="8">
    <location>
        <begin position="371"/>
        <end position="396"/>
    </location>
</feature>
<keyword evidence="5 8" id="KW-1133">Transmembrane helix</keyword>
<comment type="subcellular location">
    <subcellularLocation>
        <location evidence="1">Membrane</location>
        <topology evidence="1">Multi-pass membrane protein</topology>
    </subcellularLocation>
</comment>
<feature type="transmembrane region" description="Helical" evidence="8">
    <location>
        <begin position="486"/>
        <end position="506"/>
    </location>
</feature>
<evidence type="ECO:0000259" key="11">
    <source>
        <dbReference type="Pfam" id="PF14703"/>
    </source>
</evidence>
<evidence type="ECO:0000256" key="8">
    <source>
        <dbReference type="SAM" id="Phobius"/>
    </source>
</evidence>
<name>A0A0N7LB69_9BASI</name>
<feature type="compositionally biased region" description="Polar residues" evidence="7">
    <location>
        <begin position="871"/>
        <end position="881"/>
    </location>
</feature>
<evidence type="ECO:0000256" key="6">
    <source>
        <dbReference type="ARBA" id="ARBA00023136"/>
    </source>
</evidence>
<sequence>MVYEPKRKYAEAGAPPLKPVRYRPLGWLTKYSEEELLPLVGLDAVTFMRFTRMMRWTTTCLAVLLCAVLIPVDLISSAKAGATNTDGNNNQDTGILRRFTIQQVDGGAIWAHVVMSYLATAVVLFFLIINYRKMVQLRWTWFRSPEYQDQFYARTLMMTNVPKQLQSDAALSGLLSTIGMPYPTTEVHIGRVVGALPDLIEKHEETVRNLERVLARYLRDPNKVPAKRPTVRVGGMFGRTVDAIDHYTEQIQKYEAAINQWRERIAEKKPESFGFASLASVPYAHAAARSLRGKKTQGVQISLAPAPKDVIWHNLTLTNGARRRSSVIGFLWLVLLCFVNAVPLLAVALISQMATFRDIHFLGAWYAKSSATFQGVAAIVPPAISGLFGYFLPILMRRIAKYRGTTTRTRLDRIITSQYFAFLVISQFLIFTLVGVVITVIVTLIKQVGEHESFDRIWGYLRNEVAEQILTQYISFSNYWMTFLPLRLWVALFDLAQGVRLVFVWFQKHFLGRTPRDYRDFSKPPTAEYAILYANLLFVFAVAMLYACVAPLVVAFAACVFWTASIVFKYQLIYVYRTKSESGGRLWRVIVNRILACIVFMQLILALALLLKGNNRLEAIAALPPVLAVVGFKIYCAKTFDQRFDWYIPNAQELATCKVHEVEEMEGGLRIAAIEEQDLEYDPHTDSDVRSVMSGTTFAGVGTPTGYGPPSRAGTAPDFENQYANYLAGVDAPSLPPPGDQDYEMGNIGGLAMHGSRDNLLEKTHPGSLYSDHTLMGSGGHGKKGSQGQYSYYTSSPGPTPGLDQVPQTNYTPGGGRGHQATSSAGGGYFPRVDASGDSRYQQYYNNGPQQGQQELRHQASHGTFAPGSYYTASPQGSPRAQPQRMYGGPQGRASPGPGTPGAAAAAYGGQAPSQYSYGQGPQQPSGGYGGYQAPGGNTGGGYSNGGRGGQYPHSRQGTGGY</sequence>
<dbReference type="EMBL" id="CCYA01000275">
    <property type="protein sequence ID" value="CEH18554.1"/>
    <property type="molecule type" value="Genomic_DNA"/>
</dbReference>
<dbReference type="GO" id="GO:0005886">
    <property type="term" value="C:plasma membrane"/>
    <property type="evidence" value="ECO:0007669"/>
    <property type="project" value="TreeGrafter"/>
</dbReference>
<evidence type="ECO:0000256" key="3">
    <source>
        <dbReference type="ARBA" id="ARBA00022448"/>
    </source>
</evidence>
<dbReference type="AlphaFoldDB" id="A0A0N7LB69"/>
<evidence type="ECO:0000313" key="12">
    <source>
        <dbReference type="EMBL" id="CEH18554.1"/>
    </source>
</evidence>
<feature type="transmembrane region" description="Helical" evidence="8">
    <location>
        <begin position="552"/>
        <end position="570"/>
    </location>
</feature>
<feature type="region of interest" description="Disordered" evidence="7">
    <location>
        <begin position="758"/>
        <end position="962"/>
    </location>
</feature>
<accession>A0A0N7LB69</accession>
<keyword evidence="6 8" id="KW-0472">Membrane</keyword>
<reference evidence="12 13" key="1">
    <citation type="submission" date="2014-09" db="EMBL/GenBank/DDBJ databases">
        <authorList>
            <person name="Magalhaes I.L.F."/>
            <person name="Oliveira U."/>
            <person name="Santos F.R."/>
            <person name="Vidigal T.H.D.A."/>
            <person name="Brescovit A.D."/>
            <person name="Santos A.J."/>
        </authorList>
    </citation>
    <scope>NUCLEOTIDE SEQUENCE [LARGE SCALE GENOMIC DNA]</scope>
</reference>
<feature type="compositionally biased region" description="Low complexity" evidence="7">
    <location>
        <begin position="841"/>
        <end position="854"/>
    </location>
</feature>
<feature type="compositionally biased region" description="Gly residues" evidence="7">
    <location>
        <begin position="927"/>
        <end position="950"/>
    </location>
</feature>
<evidence type="ECO:0000256" key="5">
    <source>
        <dbReference type="ARBA" id="ARBA00022989"/>
    </source>
</evidence>
<dbReference type="InterPro" id="IPR032880">
    <property type="entry name" value="CSC1/OSCA1-like_N"/>
</dbReference>
<feature type="domain" description="CSC1/OSCA1-like N-terminal transmembrane" evidence="10">
    <location>
        <begin position="2"/>
        <end position="128"/>
    </location>
</feature>
<feature type="compositionally biased region" description="Low complexity" evidence="7">
    <location>
        <begin position="786"/>
        <end position="797"/>
    </location>
</feature>
<evidence type="ECO:0000256" key="1">
    <source>
        <dbReference type="ARBA" id="ARBA00004141"/>
    </source>
</evidence>
<evidence type="ECO:0000259" key="9">
    <source>
        <dbReference type="Pfam" id="PF02714"/>
    </source>
</evidence>
<evidence type="ECO:0000256" key="2">
    <source>
        <dbReference type="ARBA" id="ARBA00007779"/>
    </source>
</evidence>
<evidence type="ECO:0000313" key="13">
    <source>
        <dbReference type="Proteomes" id="UP000054845"/>
    </source>
</evidence>
<dbReference type="InterPro" id="IPR003864">
    <property type="entry name" value="CSC1/OSCA1-like_7TM"/>
</dbReference>
<feature type="transmembrane region" description="Helical" evidence="8">
    <location>
        <begin position="109"/>
        <end position="129"/>
    </location>
</feature>
<dbReference type="Pfam" id="PF13967">
    <property type="entry name" value="RSN1_TM"/>
    <property type="match status" value="1"/>
</dbReference>
<dbReference type="Pfam" id="PF14703">
    <property type="entry name" value="PHM7_cyt"/>
    <property type="match status" value="1"/>
</dbReference>
<feature type="domain" description="CSC1/OSCA1-like cytosolic" evidence="11">
    <location>
        <begin position="153"/>
        <end position="314"/>
    </location>
</feature>
<feature type="transmembrane region" description="Helical" evidence="8">
    <location>
        <begin position="590"/>
        <end position="611"/>
    </location>
</feature>
<feature type="transmembrane region" description="Helical" evidence="8">
    <location>
        <begin position="417"/>
        <end position="445"/>
    </location>
</feature>
<dbReference type="GO" id="GO:0005227">
    <property type="term" value="F:calcium-activated cation channel activity"/>
    <property type="evidence" value="ECO:0007669"/>
    <property type="project" value="InterPro"/>
</dbReference>
<feature type="transmembrane region" description="Helical" evidence="8">
    <location>
        <begin position="330"/>
        <end position="351"/>
    </location>
</feature>
<organism evidence="12 13">
    <name type="scientific">Ceraceosorus bombacis</name>
    <dbReference type="NCBI Taxonomy" id="401625"/>
    <lineage>
        <taxon>Eukaryota</taxon>
        <taxon>Fungi</taxon>
        <taxon>Dikarya</taxon>
        <taxon>Basidiomycota</taxon>
        <taxon>Ustilaginomycotina</taxon>
        <taxon>Exobasidiomycetes</taxon>
        <taxon>Ceraceosorales</taxon>
        <taxon>Ceraceosoraceae</taxon>
        <taxon>Ceraceosorus</taxon>
    </lineage>
</organism>
<dbReference type="Proteomes" id="UP000054845">
    <property type="component" value="Unassembled WGS sequence"/>
</dbReference>
<evidence type="ECO:0000259" key="10">
    <source>
        <dbReference type="Pfam" id="PF13967"/>
    </source>
</evidence>
<feature type="transmembrane region" description="Helical" evidence="8">
    <location>
        <begin position="527"/>
        <end position="546"/>
    </location>
</feature>
<protein>
    <submittedName>
        <fullName evidence="12">Uncharacterized conserved protein</fullName>
    </submittedName>
</protein>
<feature type="domain" description="CSC1/OSCA1-like 7TM region" evidence="9">
    <location>
        <begin position="326"/>
        <end position="607"/>
    </location>
</feature>
<feature type="transmembrane region" description="Helical" evidence="8">
    <location>
        <begin position="56"/>
        <end position="75"/>
    </location>
</feature>
<evidence type="ECO:0000256" key="4">
    <source>
        <dbReference type="ARBA" id="ARBA00022692"/>
    </source>
</evidence>
<evidence type="ECO:0000256" key="7">
    <source>
        <dbReference type="SAM" id="MobiDB-lite"/>
    </source>
</evidence>
<dbReference type="OrthoDB" id="2150324at2759"/>
<dbReference type="Pfam" id="PF02714">
    <property type="entry name" value="RSN1_7TM"/>
    <property type="match status" value="1"/>
</dbReference>
<dbReference type="InterPro" id="IPR027815">
    <property type="entry name" value="CSC1/OSCA1-like_cyt"/>
</dbReference>
<dbReference type="STRING" id="401625.A0A0N7LB69"/>
<dbReference type="PANTHER" id="PTHR13018:SF149">
    <property type="entry name" value="DOMAIN PROTEIN, PUTATIVE (AFU_ORTHOLOGUE AFUA_3G11660)-RELATED"/>
    <property type="match status" value="1"/>
</dbReference>
<proteinExistence type="inferred from homology"/>
<keyword evidence="13" id="KW-1185">Reference proteome</keyword>
<keyword evidence="3" id="KW-0813">Transport</keyword>